<organism evidence="2 3">
    <name type="scientific">Pseudanabaena frigida</name>
    <dbReference type="NCBI Taxonomy" id="945775"/>
    <lineage>
        <taxon>Bacteria</taxon>
        <taxon>Bacillati</taxon>
        <taxon>Cyanobacteriota</taxon>
        <taxon>Cyanophyceae</taxon>
        <taxon>Pseudanabaenales</taxon>
        <taxon>Pseudanabaenaceae</taxon>
        <taxon>Pseudanabaena</taxon>
    </lineage>
</organism>
<sequence length="85" mass="9573">MSPLLTQVLADATQLNPQEQLQLISHLINIWQQPPHLNEIPNQISTDKTTTSPTLSRKHLFGCMKGKIKMAPDFDAPLADFAEYM</sequence>
<name>A0A2W4VZF6_9CYAN</name>
<evidence type="ECO:0000313" key="3">
    <source>
        <dbReference type="Proteomes" id="UP000249467"/>
    </source>
</evidence>
<comment type="caution">
    <text evidence="2">The sequence shown here is derived from an EMBL/GenBank/DDBJ whole genome shotgun (WGS) entry which is preliminary data.</text>
</comment>
<protein>
    <recommendedName>
        <fullName evidence="1">DUF2281 domain-containing protein</fullName>
    </recommendedName>
</protein>
<evidence type="ECO:0000259" key="1">
    <source>
        <dbReference type="Pfam" id="PF10047"/>
    </source>
</evidence>
<dbReference type="Pfam" id="PF10047">
    <property type="entry name" value="DUF2281"/>
    <property type="match status" value="1"/>
</dbReference>
<feature type="domain" description="DUF2281" evidence="1">
    <location>
        <begin position="47"/>
        <end position="84"/>
    </location>
</feature>
<dbReference type="Proteomes" id="UP000249467">
    <property type="component" value="Unassembled WGS sequence"/>
</dbReference>
<reference evidence="2 3" key="1">
    <citation type="submission" date="2018-04" db="EMBL/GenBank/DDBJ databases">
        <authorList>
            <person name="Go L.Y."/>
            <person name="Mitchell J.A."/>
        </authorList>
    </citation>
    <scope>NUCLEOTIDE SEQUENCE [LARGE SCALE GENOMIC DNA]</scope>
    <source>
        <strain evidence="2">ULC066bin1</strain>
    </source>
</reference>
<accession>A0A2W4VZF6</accession>
<reference evidence="2 3" key="2">
    <citation type="submission" date="2018-06" db="EMBL/GenBank/DDBJ databases">
        <title>Metagenomic assembly of (sub)arctic Cyanobacteria and their associated microbiome from non-axenic cultures.</title>
        <authorList>
            <person name="Baurain D."/>
        </authorList>
    </citation>
    <scope>NUCLEOTIDE SEQUENCE [LARGE SCALE GENOMIC DNA]</scope>
    <source>
        <strain evidence="2">ULC066bin1</strain>
    </source>
</reference>
<dbReference type="EMBL" id="QBML01000024">
    <property type="protein sequence ID" value="PZO38304.1"/>
    <property type="molecule type" value="Genomic_DNA"/>
</dbReference>
<proteinExistence type="predicted"/>
<evidence type="ECO:0000313" key="2">
    <source>
        <dbReference type="EMBL" id="PZO38304.1"/>
    </source>
</evidence>
<dbReference type="AlphaFoldDB" id="A0A2W4VZF6"/>
<dbReference type="InterPro" id="IPR018739">
    <property type="entry name" value="DUF2281"/>
</dbReference>
<gene>
    <name evidence="2" type="ORF">DCF19_16625</name>
</gene>